<organism evidence="2 3">
    <name type="scientific">Pyrrhoderma noxium</name>
    <dbReference type="NCBI Taxonomy" id="2282107"/>
    <lineage>
        <taxon>Eukaryota</taxon>
        <taxon>Fungi</taxon>
        <taxon>Dikarya</taxon>
        <taxon>Basidiomycota</taxon>
        <taxon>Agaricomycotina</taxon>
        <taxon>Agaricomycetes</taxon>
        <taxon>Hymenochaetales</taxon>
        <taxon>Hymenochaetaceae</taxon>
        <taxon>Pyrrhoderma</taxon>
    </lineage>
</organism>
<feature type="region of interest" description="Disordered" evidence="1">
    <location>
        <begin position="167"/>
        <end position="192"/>
    </location>
</feature>
<evidence type="ECO:0000313" key="3">
    <source>
        <dbReference type="Proteomes" id="UP000217199"/>
    </source>
</evidence>
<protein>
    <submittedName>
        <fullName evidence="2">Conserved fungal</fullName>
    </submittedName>
</protein>
<dbReference type="AlphaFoldDB" id="A0A286UCR7"/>
<reference evidence="2 3" key="1">
    <citation type="journal article" date="2017" name="Mol. Ecol.">
        <title>Comparative and population genomic landscape of Phellinus noxius: A hypervariable fungus causing root rot in trees.</title>
        <authorList>
            <person name="Chung C.L."/>
            <person name="Lee T.J."/>
            <person name="Akiba M."/>
            <person name="Lee H.H."/>
            <person name="Kuo T.H."/>
            <person name="Liu D."/>
            <person name="Ke H.M."/>
            <person name="Yokoi T."/>
            <person name="Roa M.B."/>
            <person name="Lu M.J."/>
            <person name="Chang Y.Y."/>
            <person name="Ann P.J."/>
            <person name="Tsai J.N."/>
            <person name="Chen C.Y."/>
            <person name="Tzean S.S."/>
            <person name="Ota Y."/>
            <person name="Hattori T."/>
            <person name="Sahashi N."/>
            <person name="Liou R.F."/>
            <person name="Kikuchi T."/>
            <person name="Tsai I.J."/>
        </authorList>
    </citation>
    <scope>NUCLEOTIDE SEQUENCE [LARGE SCALE GENOMIC DNA]</scope>
    <source>
        <strain evidence="2 3">FFPRI411160</strain>
    </source>
</reference>
<dbReference type="OrthoDB" id="66144at2759"/>
<keyword evidence="3" id="KW-1185">Reference proteome</keyword>
<comment type="caution">
    <text evidence="2">The sequence shown here is derived from an EMBL/GenBank/DDBJ whole genome shotgun (WGS) entry which is preliminary data.</text>
</comment>
<gene>
    <name evidence="2" type="ORF">PNOK_0736900</name>
</gene>
<evidence type="ECO:0000256" key="1">
    <source>
        <dbReference type="SAM" id="MobiDB-lite"/>
    </source>
</evidence>
<dbReference type="EMBL" id="NBII01000007">
    <property type="protein sequence ID" value="PAV17305.1"/>
    <property type="molecule type" value="Genomic_DNA"/>
</dbReference>
<accession>A0A286UCR7</accession>
<name>A0A286UCR7_9AGAM</name>
<proteinExistence type="predicted"/>
<dbReference type="InParanoid" id="A0A286UCR7"/>
<dbReference type="Proteomes" id="UP000217199">
    <property type="component" value="Unassembled WGS sequence"/>
</dbReference>
<sequence length="285" mass="32365">MSSGNLSHSMRANYAEHGVSEYYTKVSKSYRNPHFPGVKACIFEWMNRWWINEKQVKLDKDPITVFDMACGRLDISCPSTFPDWYEQAVQAHKPTSPKHDSISTIRPPVMRPIKAQTQTKPQTVLIVNMPKPTILAADPFTSEAFSERTQMTCAPLSFKGISDGEIPTISKPISPTSEEGEENKEGENTIGDLDSNSQNLDIVICSFALHLIESPSELFSLLWELSTKARWLVVLAPHKKPEIKEGWGWTKWNTESWRSCSIGETQGDILKERTHCRVYRSLNFD</sequence>
<evidence type="ECO:0000313" key="2">
    <source>
        <dbReference type="EMBL" id="PAV17305.1"/>
    </source>
</evidence>